<evidence type="ECO:0000313" key="2">
    <source>
        <dbReference type="EMBL" id="WAB81320.1"/>
    </source>
</evidence>
<proteinExistence type="predicted"/>
<feature type="domain" description="N-acetyltransferase" evidence="1">
    <location>
        <begin position="34"/>
        <end position="182"/>
    </location>
</feature>
<dbReference type="KEGG" id="mdb:OVN18_12395"/>
<dbReference type="EMBL" id="CP113089">
    <property type="protein sequence ID" value="WAB81320.1"/>
    <property type="molecule type" value="Genomic_DNA"/>
</dbReference>
<accession>A0A9E8S894</accession>
<dbReference type="GO" id="GO:0008999">
    <property type="term" value="F:protein-N-terminal-alanine acetyltransferase activity"/>
    <property type="evidence" value="ECO:0007669"/>
    <property type="project" value="TreeGrafter"/>
</dbReference>
<dbReference type="InterPro" id="IPR000182">
    <property type="entry name" value="GNAT_dom"/>
</dbReference>
<reference evidence="2" key="1">
    <citation type="submission" date="2022-11" db="EMBL/GenBank/DDBJ databases">
        <title>Description of Microcella daejonensis nov. sp, isolated from riverside soil.</title>
        <authorList>
            <person name="Molina K.M."/>
            <person name="Kim S.B."/>
        </authorList>
    </citation>
    <scope>NUCLEOTIDE SEQUENCE</scope>
    <source>
        <strain evidence="2">MMS21-STM12</strain>
    </source>
</reference>
<dbReference type="RefSeq" id="WP_267781069.1">
    <property type="nucleotide sequence ID" value="NZ_CP113089.1"/>
</dbReference>
<protein>
    <submittedName>
        <fullName evidence="2">GNAT family protein</fullName>
    </submittedName>
</protein>
<dbReference type="Pfam" id="PF13302">
    <property type="entry name" value="Acetyltransf_3"/>
    <property type="match status" value="1"/>
</dbReference>
<keyword evidence="3" id="KW-1185">Reference proteome</keyword>
<evidence type="ECO:0000259" key="1">
    <source>
        <dbReference type="PROSITE" id="PS51186"/>
    </source>
</evidence>
<dbReference type="PANTHER" id="PTHR43441">
    <property type="entry name" value="RIBOSOMAL-PROTEIN-SERINE ACETYLTRANSFERASE"/>
    <property type="match status" value="1"/>
</dbReference>
<dbReference type="Proteomes" id="UP001164706">
    <property type="component" value="Chromosome"/>
</dbReference>
<dbReference type="PANTHER" id="PTHR43441:SF2">
    <property type="entry name" value="FAMILY ACETYLTRANSFERASE, PUTATIVE (AFU_ORTHOLOGUE AFUA_7G00850)-RELATED"/>
    <property type="match status" value="1"/>
</dbReference>
<evidence type="ECO:0000313" key="3">
    <source>
        <dbReference type="Proteomes" id="UP001164706"/>
    </source>
</evidence>
<dbReference type="AlphaFoldDB" id="A0A9E8S894"/>
<dbReference type="SUPFAM" id="SSF55729">
    <property type="entry name" value="Acyl-CoA N-acyltransferases (Nat)"/>
    <property type="match status" value="1"/>
</dbReference>
<dbReference type="InterPro" id="IPR016181">
    <property type="entry name" value="Acyl_CoA_acyltransferase"/>
</dbReference>
<dbReference type="PROSITE" id="PS51186">
    <property type="entry name" value="GNAT"/>
    <property type="match status" value="1"/>
</dbReference>
<dbReference type="InterPro" id="IPR051908">
    <property type="entry name" value="Ribosomal_N-acetyltransferase"/>
</dbReference>
<sequence length="197" mass="21921">MTIDSSSFIDVPVIDTERLRLEPLGLDHFTGLWASLADEESRRLTGTTESFEESQVTTWLSGLAERDDRADWAMILRETGEFIGEVVLNELDAEAEAMNFRIALAGAAFRGRGFGTEATRAVVDHAFDVIGLHRISLDVFDFNPSARRAYEKAGFVFEGLQRDTQFIDGAWRSSVMMAILADDPRPWRSEPVSADGS</sequence>
<name>A0A9E8S894_9MICO</name>
<dbReference type="GO" id="GO:1990189">
    <property type="term" value="F:protein N-terminal-serine acetyltransferase activity"/>
    <property type="evidence" value="ECO:0007669"/>
    <property type="project" value="TreeGrafter"/>
</dbReference>
<gene>
    <name evidence="2" type="ORF">OVN18_12395</name>
</gene>
<dbReference type="Gene3D" id="3.40.630.30">
    <property type="match status" value="1"/>
</dbReference>
<dbReference type="GO" id="GO:0005737">
    <property type="term" value="C:cytoplasm"/>
    <property type="evidence" value="ECO:0007669"/>
    <property type="project" value="TreeGrafter"/>
</dbReference>
<organism evidence="2 3">
    <name type="scientific">Microcella daejeonensis</name>
    <dbReference type="NCBI Taxonomy" id="2994971"/>
    <lineage>
        <taxon>Bacteria</taxon>
        <taxon>Bacillati</taxon>
        <taxon>Actinomycetota</taxon>
        <taxon>Actinomycetes</taxon>
        <taxon>Micrococcales</taxon>
        <taxon>Microbacteriaceae</taxon>
        <taxon>Microcella</taxon>
    </lineage>
</organism>